<accession>A0A9Q0MNZ2</accession>
<evidence type="ECO:0000256" key="3">
    <source>
        <dbReference type="SAM" id="MobiDB-lite"/>
    </source>
</evidence>
<gene>
    <name evidence="6" type="primary">VA3</name>
    <name evidence="6" type="ORF">Bhyg_15588</name>
</gene>
<reference evidence="6" key="1">
    <citation type="submission" date="2022-07" db="EMBL/GenBank/DDBJ databases">
        <authorList>
            <person name="Trinca V."/>
            <person name="Uliana J.V.C."/>
            <person name="Torres T.T."/>
            <person name="Ward R.J."/>
            <person name="Monesi N."/>
        </authorList>
    </citation>
    <scope>NUCLEOTIDE SEQUENCE</scope>
    <source>
        <strain evidence="6">HSMRA1968</strain>
        <tissue evidence="6">Whole embryos</tissue>
    </source>
</reference>
<dbReference type="Proteomes" id="UP001151699">
    <property type="component" value="Unassembled WGS sequence"/>
</dbReference>
<feature type="domain" description="SCP" evidence="5">
    <location>
        <begin position="171"/>
        <end position="334"/>
    </location>
</feature>
<name>A0A9Q0MNZ2_9DIPT</name>
<evidence type="ECO:0000256" key="4">
    <source>
        <dbReference type="SAM" id="SignalP"/>
    </source>
</evidence>
<dbReference type="Gene3D" id="3.40.33.10">
    <property type="entry name" value="CAP"/>
    <property type="match status" value="1"/>
</dbReference>
<dbReference type="CDD" id="cd05380">
    <property type="entry name" value="CAP_euk"/>
    <property type="match status" value="1"/>
</dbReference>
<evidence type="ECO:0000313" key="7">
    <source>
        <dbReference type="Proteomes" id="UP001151699"/>
    </source>
</evidence>
<proteinExistence type="predicted"/>
<feature type="signal peptide" evidence="4">
    <location>
        <begin position="1"/>
        <end position="22"/>
    </location>
</feature>
<dbReference type="InterPro" id="IPR002413">
    <property type="entry name" value="V5_allergen-like"/>
</dbReference>
<evidence type="ECO:0000256" key="2">
    <source>
        <dbReference type="ARBA" id="ARBA00022525"/>
    </source>
</evidence>
<dbReference type="PANTHER" id="PTHR10334">
    <property type="entry name" value="CYSTEINE-RICH SECRETORY PROTEIN-RELATED"/>
    <property type="match status" value="1"/>
</dbReference>
<dbReference type="SMART" id="SM00198">
    <property type="entry name" value="SCP"/>
    <property type="match status" value="1"/>
</dbReference>
<dbReference type="PRINTS" id="PR00838">
    <property type="entry name" value="V5ALLERGEN"/>
</dbReference>
<evidence type="ECO:0000313" key="6">
    <source>
        <dbReference type="EMBL" id="KAJ6633824.1"/>
    </source>
</evidence>
<dbReference type="OrthoDB" id="414826at2759"/>
<feature type="region of interest" description="Disordered" evidence="3">
    <location>
        <begin position="27"/>
        <end position="123"/>
    </location>
</feature>
<feature type="compositionally biased region" description="Polar residues" evidence="3">
    <location>
        <begin position="27"/>
        <end position="40"/>
    </location>
</feature>
<dbReference type="PRINTS" id="PR00837">
    <property type="entry name" value="V5TPXLIKE"/>
</dbReference>
<feature type="chain" id="PRO_5040109711" evidence="4">
    <location>
        <begin position="23"/>
        <end position="339"/>
    </location>
</feature>
<dbReference type="Pfam" id="PF00188">
    <property type="entry name" value="CAP"/>
    <property type="match status" value="1"/>
</dbReference>
<organism evidence="6 7">
    <name type="scientific">Pseudolycoriella hygida</name>
    <dbReference type="NCBI Taxonomy" id="35572"/>
    <lineage>
        <taxon>Eukaryota</taxon>
        <taxon>Metazoa</taxon>
        <taxon>Ecdysozoa</taxon>
        <taxon>Arthropoda</taxon>
        <taxon>Hexapoda</taxon>
        <taxon>Insecta</taxon>
        <taxon>Pterygota</taxon>
        <taxon>Neoptera</taxon>
        <taxon>Endopterygota</taxon>
        <taxon>Diptera</taxon>
        <taxon>Nematocera</taxon>
        <taxon>Sciaroidea</taxon>
        <taxon>Sciaridae</taxon>
        <taxon>Pseudolycoriella</taxon>
    </lineage>
</organism>
<evidence type="ECO:0000256" key="1">
    <source>
        <dbReference type="ARBA" id="ARBA00004613"/>
    </source>
</evidence>
<dbReference type="InterPro" id="IPR035940">
    <property type="entry name" value="CAP_sf"/>
</dbReference>
<comment type="subcellular location">
    <subcellularLocation>
        <location evidence="1">Secreted</location>
    </subcellularLocation>
</comment>
<keyword evidence="4" id="KW-0732">Signal</keyword>
<feature type="compositionally biased region" description="Low complexity" evidence="3">
    <location>
        <begin position="90"/>
        <end position="123"/>
    </location>
</feature>
<keyword evidence="7" id="KW-1185">Reference proteome</keyword>
<dbReference type="InterPro" id="IPR014044">
    <property type="entry name" value="CAP_dom"/>
</dbReference>
<dbReference type="AlphaFoldDB" id="A0A9Q0MNZ2"/>
<comment type="caution">
    <text evidence="6">The sequence shown here is derived from an EMBL/GenBank/DDBJ whole genome shotgun (WGS) entry which is preliminary data.</text>
</comment>
<dbReference type="InterPro" id="IPR018244">
    <property type="entry name" value="Allrgn_V5/Tpx1_CS"/>
</dbReference>
<dbReference type="PROSITE" id="PS01010">
    <property type="entry name" value="CRISP_2"/>
    <property type="match status" value="1"/>
</dbReference>
<keyword evidence="2" id="KW-0964">Secreted</keyword>
<dbReference type="InterPro" id="IPR001283">
    <property type="entry name" value="CRISP-related"/>
</dbReference>
<dbReference type="GO" id="GO:0005576">
    <property type="term" value="C:extracellular region"/>
    <property type="evidence" value="ECO:0007669"/>
    <property type="project" value="UniProtKB-SubCell"/>
</dbReference>
<protein>
    <submittedName>
        <fullName evidence="6">Venom allergen 3</fullName>
    </submittedName>
</protein>
<evidence type="ECO:0000259" key="5">
    <source>
        <dbReference type="SMART" id="SM00198"/>
    </source>
</evidence>
<sequence>MSWKITIHTFLMIIVLVPVFRSITTENTTQKPKTPNPSTRTTPPKNSPPKGNPSKTLKAATPKVTASKATAPKANVPKTKVLKANVPKSNVPKANVPKANVPKANVPKANAPKVNVPKANVPNANLPNPTSGYCNIKSCKNPSEHTMCKFKSAVPSLKRCGEKYEVGLSDELKQYIVDRHNEIRQLVASGNEIRGKPGPQPSAENMPDLIWDKKLETVAQRWANQCNLGRDKCRNVNRFSVGQNIATTSRIGNSLTVATSVEGFINSWYNEVQELNAHKAFPITITQDAHTAEYTQMVWSMTKHIGCGFIKYNHGLWLNYYLVCNYGPSGNILGQKIYD</sequence>
<dbReference type="SUPFAM" id="SSF55797">
    <property type="entry name" value="PR-1-like"/>
    <property type="match status" value="1"/>
</dbReference>
<dbReference type="EMBL" id="WJQU01001648">
    <property type="protein sequence ID" value="KAJ6633824.1"/>
    <property type="molecule type" value="Genomic_DNA"/>
</dbReference>